<feature type="domain" description="Pyrroline-5-carboxylate reductase catalytic N-terminal" evidence="4">
    <location>
        <begin position="9"/>
        <end position="101"/>
    </location>
</feature>
<protein>
    <recommendedName>
        <fullName evidence="7">Pyrroline-5-carboxylate reductase</fullName>
    </recommendedName>
</protein>
<feature type="non-terminal residue" evidence="6">
    <location>
        <position position="231"/>
    </location>
</feature>
<dbReference type="SUPFAM" id="SSF48179">
    <property type="entry name" value="6-phosphogluconate dehydrogenase C-terminal domain-like"/>
    <property type="match status" value="1"/>
</dbReference>
<dbReference type="Pfam" id="PF03807">
    <property type="entry name" value="F420_oxidored"/>
    <property type="match status" value="1"/>
</dbReference>
<name>A0A382QXQ2_9ZZZZ</name>
<dbReference type="GO" id="GO:0055129">
    <property type="term" value="P:L-proline biosynthetic process"/>
    <property type="evidence" value="ECO:0007669"/>
    <property type="project" value="TreeGrafter"/>
</dbReference>
<comment type="similarity">
    <text evidence="1">Belongs to the pyrroline-5-carboxylate reductase family.</text>
</comment>
<dbReference type="Gene3D" id="1.10.3730.10">
    <property type="entry name" value="ProC C-terminal domain-like"/>
    <property type="match status" value="1"/>
</dbReference>
<reference evidence="6" key="1">
    <citation type="submission" date="2018-05" db="EMBL/GenBank/DDBJ databases">
        <authorList>
            <person name="Lanie J.A."/>
            <person name="Ng W.-L."/>
            <person name="Kazmierczak K.M."/>
            <person name="Andrzejewski T.M."/>
            <person name="Davidsen T.M."/>
            <person name="Wayne K.J."/>
            <person name="Tettelin H."/>
            <person name="Glass J.I."/>
            <person name="Rusch D."/>
            <person name="Podicherti R."/>
            <person name="Tsui H.-C.T."/>
            <person name="Winkler M.E."/>
        </authorList>
    </citation>
    <scope>NUCLEOTIDE SEQUENCE</scope>
</reference>
<evidence type="ECO:0000256" key="2">
    <source>
        <dbReference type="ARBA" id="ARBA00022857"/>
    </source>
</evidence>
<dbReference type="InterPro" id="IPR028939">
    <property type="entry name" value="P5C_Rdtase_cat_N"/>
</dbReference>
<organism evidence="6">
    <name type="scientific">marine metagenome</name>
    <dbReference type="NCBI Taxonomy" id="408172"/>
    <lineage>
        <taxon>unclassified sequences</taxon>
        <taxon>metagenomes</taxon>
        <taxon>ecological metagenomes</taxon>
    </lineage>
</organism>
<dbReference type="HAMAP" id="MF_01925">
    <property type="entry name" value="P5C_reductase"/>
    <property type="match status" value="1"/>
</dbReference>
<dbReference type="FunFam" id="1.10.3730.10:FF:000001">
    <property type="entry name" value="Pyrroline-5-carboxylate reductase"/>
    <property type="match status" value="1"/>
</dbReference>
<evidence type="ECO:0000313" key="6">
    <source>
        <dbReference type="EMBL" id="SVC89111.1"/>
    </source>
</evidence>
<dbReference type="InterPro" id="IPR000304">
    <property type="entry name" value="Pyrroline-COOH_reductase"/>
</dbReference>
<sequence>VTTAQPCSVGIVGAGNMGGSLLQGLLDAGVDPQRLTAVDQVDDILAPLAARGVVTGSDLSLACEDRDVVIIGVKPQSAAGVLGALAPHLKADQLIVSIMAGVTTDHIAQMLGADQPVVRVMPQTLVRLQAGATAVASGRHTTPQQVSMVVDLFSRVGSSVEVSEGLLDAVTGLSGSGPAYVYTIIEALADGGVKAGLPRDTALQLAAQTVAGAGRMVLETGEHPATLRDQV</sequence>
<dbReference type="InterPro" id="IPR036291">
    <property type="entry name" value="NAD(P)-bd_dom_sf"/>
</dbReference>
<dbReference type="PIRSF" id="PIRSF000193">
    <property type="entry name" value="Pyrrol-5-carb_rd"/>
    <property type="match status" value="1"/>
</dbReference>
<gene>
    <name evidence="6" type="ORF">METZ01_LOCUS341965</name>
</gene>
<dbReference type="NCBIfam" id="TIGR00112">
    <property type="entry name" value="proC"/>
    <property type="match status" value="1"/>
</dbReference>
<feature type="domain" description="Pyrroline-5-carboxylate reductase dimerisation" evidence="5">
    <location>
        <begin position="164"/>
        <end position="231"/>
    </location>
</feature>
<dbReference type="InterPro" id="IPR008927">
    <property type="entry name" value="6-PGluconate_DH-like_C_sf"/>
</dbReference>
<accession>A0A382QXQ2</accession>
<dbReference type="SUPFAM" id="SSF51735">
    <property type="entry name" value="NAD(P)-binding Rossmann-fold domains"/>
    <property type="match status" value="1"/>
</dbReference>
<keyword evidence="3" id="KW-0560">Oxidoreductase</keyword>
<dbReference type="InterPro" id="IPR029036">
    <property type="entry name" value="P5CR_dimer"/>
</dbReference>
<dbReference type="PANTHER" id="PTHR11645:SF0">
    <property type="entry name" value="PYRROLINE-5-CARBOXYLATE REDUCTASE 3"/>
    <property type="match status" value="1"/>
</dbReference>
<dbReference type="Gene3D" id="3.40.50.720">
    <property type="entry name" value="NAD(P)-binding Rossmann-like Domain"/>
    <property type="match status" value="1"/>
</dbReference>
<evidence type="ECO:0000259" key="4">
    <source>
        <dbReference type="Pfam" id="PF03807"/>
    </source>
</evidence>
<dbReference type="PANTHER" id="PTHR11645">
    <property type="entry name" value="PYRROLINE-5-CARBOXYLATE REDUCTASE"/>
    <property type="match status" value="1"/>
</dbReference>
<evidence type="ECO:0000256" key="3">
    <source>
        <dbReference type="ARBA" id="ARBA00023002"/>
    </source>
</evidence>
<keyword evidence="2" id="KW-0521">NADP</keyword>
<evidence type="ECO:0000259" key="5">
    <source>
        <dbReference type="Pfam" id="PF14748"/>
    </source>
</evidence>
<dbReference type="AlphaFoldDB" id="A0A382QXQ2"/>
<proteinExistence type="inferred from homology"/>
<dbReference type="GO" id="GO:0004735">
    <property type="term" value="F:pyrroline-5-carboxylate reductase activity"/>
    <property type="evidence" value="ECO:0007669"/>
    <property type="project" value="InterPro"/>
</dbReference>
<dbReference type="Pfam" id="PF14748">
    <property type="entry name" value="P5CR_dimer"/>
    <property type="match status" value="1"/>
</dbReference>
<evidence type="ECO:0000256" key="1">
    <source>
        <dbReference type="ARBA" id="ARBA00005525"/>
    </source>
</evidence>
<evidence type="ECO:0008006" key="7">
    <source>
        <dbReference type="Google" id="ProtNLM"/>
    </source>
</evidence>
<dbReference type="EMBL" id="UINC01116992">
    <property type="protein sequence ID" value="SVC89111.1"/>
    <property type="molecule type" value="Genomic_DNA"/>
</dbReference>
<feature type="non-terminal residue" evidence="6">
    <location>
        <position position="1"/>
    </location>
</feature>